<name>A0A061R4C8_9CHLO</name>
<feature type="non-terminal residue" evidence="1">
    <location>
        <position position="91"/>
    </location>
</feature>
<sequence>NNSSVNKLLPTQEHFRRTLEYCGNKSFSKTKTMGKVSKTRYKQATTANEKSRNLSNNLSFDDTTNNLVHTLVQFRKDRNIYAASKFESECY</sequence>
<protein>
    <submittedName>
        <fullName evidence="1">Uncharacterized protein</fullName>
    </submittedName>
</protein>
<accession>A0A061R4C8</accession>
<dbReference type="AlphaFoldDB" id="A0A061R4C8"/>
<gene>
    <name evidence="1" type="ORF">TSPGSL018_15711</name>
</gene>
<proteinExistence type="predicted"/>
<organism evidence="1">
    <name type="scientific">Tetraselmis sp. GSL018</name>
    <dbReference type="NCBI Taxonomy" id="582737"/>
    <lineage>
        <taxon>Eukaryota</taxon>
        <taxon>Viridiplantae</taxon>
        <taxon>Chlorophyta</taxon>
        <taxon>core chlorophytes</taxon>
        <taxon>Chlorodendrophyceae</taxon>
        <taxon>Chlorodendrales</taxon>
        <taxon>Chlorodendraceae</taxon>
        <taxon>Tetraselmis</taxon>
    </lineage>
</organism>
<evidence type="ECO:0000313" key="1">
    <source>
        <dbReference type="EMBL" id="JAC65584.1"/>
    </source>
</evidence>
<dbReference type="EMBL" id="GBEZ01021144">
    <property type="protein sequence ID" value="JAC65584.1"/>
    <property type="molecule type" value="Transcribed_RNA"/>
</dbReference>
<feature type="non-terminal residue" evidence="1">
    <location>
        <position position="1"/>
    </location>
</feature>
<reference evidence="1" key="1">
    <citation type="submission" date="2014-05" db="EMBL/GenBank/DDBJ databases">
        <title>The transcriptome of the halophilic microalga Tetraselmis sp. GSL018 isolated from the Great Salt Lake, Utah.</title>
        <authorList>
            <person name="Jinkerson R.E."/>
            <person name="D'Adamo S."/>
            <person name="Posewitz M.C."/>
        </authorList>
    </citation>
    <scope>NUCLEOTIDE SEQUENCE</scope>
    <source>
        <strain evidence="1">GSL018</strain>
    </source>
</reference>